<dbReference type="Pfam" id="PF07452">
    <property type="entry name" value="CHRD"/>
    <property type="match status" value="1"/>
</dbReference>
<sequence length="278" mass="29615">MVATLEKKGTQFGADTSIEQHKSDNHNHGSQGSSIQKEDAAKSLNKALGGDDHNHAIPEGTIELQRTDKGGYKQQDLLKQGKLFGSDGNDFLNASKKEIKGTATGTGSGEFPFPNDSKGTTTLTAALKADGNLKIDGSFKDFDGAPLFSQGEKEIDPKAKILNGSDPKALVDGFLKVPHDVEGNPLSGTHLHFAPSGDQRGNNADATVVRFLDNKVNRDGKSGKISGDFKLKPEEQAAFAAGNLYVNVHSNVDVNKDGNAGFPTGENRVNFNQNVVRK</sequence>
<dbReference type="Proteomes" id="UP000217895">
    <property type="component" value="Plasmid Plasmid1 dna"/>
</dbReference>
<feature type="domain" description="CHRD" evidence="2">
    <location>
        <begin position="102"/>
        <end position="251"/>
    </location>
</feature>
<evidence type="ECO:0000313" key="3">
    <source>
        <dbReference type="EMBL" id="BAY59198.1"/>
    </source>
</evidence>
<evidence type="ECO:0000259" key="2">
    <source>
        <dbReference type="Pfam" id="PF07452"/>
    </source>
</evidence>
<feature type="region of interest" description="Disordered" evidence="1">
    <location>
        <begin position="1"/>
        <end position="68"/>
    </location>
</feature>
<geneLocation type="plasmid" evidence="3">
    <name>plasmid1</name>
</geneLocation>
<accession>A0A1Z4JRB8</accession>
<evidence type="ECO:0000313" key="4">
    <source>
        <dbReference type="Proteomes" id="UP000217895"/>
    </source>
</evidence>
<feature type="compositionally biased region" description="Basic and acidic residues" evidence="1">
    <location>
        <begin position="18"/>
        <end position="27"/>
    </location>
</feature>
<reference evidence="3 4" key="1">
    <citation type="submission" date="2017-06" db="EMBL/GenBank/DDBJ databases">
        <title>Genome sequencing of cyanobaciteial culture collection at National Institute for Environmental Studies (NIES).</title>
        <authorList>
            <person name="Hirose Y."/>
            <person name="Shimura Y."/>
            <person name="Fujisawa T."/>
            <person name="Nakamura Y."/>
            <person name="Kawachi M."/>
        </authorList>
    </citation>
    <scope>NUCLEOTIDE SEQUENCE [LARGE SCALE GENOMIC DNA]</scope>
    <source>
        <strain evidence="3 4">NIES-2135</strain>
        <plasmid evidence="4">Plasmid Plasmid1 dna</plasmid>
    </source>
</reference>
<organism evidence="3 4">
    <name type="scientific">Leptolyngbya boryana NIES-2135</name>
    <dbReference type="NCBI Taxonomy" id="1973484"/>
    <lineage>
        <taxon>Bacteria</taxon>
        <taxon>Bacillati</taxon>
        <taxon>Cyanobacteriota</taxon>
        <taxon>Cyanophyceae</taxon>
        <taxon>Leptolyngbyales</taxon>
        <taxon>Leptolyngbyaceae</taxon>
        <taxon>Leptolyngbya group</taxon>
        <taxon>Leptolyngbya</taxon>
    </lineage>
</organism>
<dbReference type="InterPro" id="IPR010895">
    <property type="entry name" value="CHRD"/>
</dbReference>
<keyword evidence="3" id="KW-0614">Plasmid</keyword>
<evidence type="ECO:0000256" key="1">
    <source>
        <dbReference type="SAM" id="MobiDB-lite"/>
    </source>
</evidence>
<keyword evidence="4" id="KW-1185">Reference proteome</keyword>
<protein>
    <recommendedName>
        <fullName evidence="2">CHRD domain-containing protein</fullName>
    </recommendedName>
</protein>
<gene>
    <name evidence="3" type="ORF">NIES2135_60750</name>
</gene>
<name>A0A1Z4JRB8_LEPBY</name>
<proteinExistence type="predicted"/>
<dbReference type="EMBL" id="AP018204">
    <property type="protein sequence ID" value="BAY59198.1"/>
    <property type="molecule type" value="Genomic_DNA"/>
</dbReference>
<dbReference type="AlphaFoldDB" id="A0A1Z4JRB8"/>